<evidence type="ECO:0000256" key="2">
    <source>
        <dbReference type="ARBA" id="ARBA00023012"/>
    </source>
</evidence>
<dbReference type="InterPro" id="IPR039420">
    <property type="entry name" value="WalR-like"/>
</dbReference>
<dbReference type="GO" id="GO:0032993">
    <property type="term" value="C:protein-DNA complex"/>
    <property type="evidence" value="ECO:0007669"/>
    <property type="project" value="TreeGrafter"/>
</dbReference>
<keyword evidence="4 7" id="KW-0238">DNA-binding</keyword>
<evidence type="ECO:0000256" key="7">
    <source>
        <dbReference type="PROSITE-ProRule" id="PRU01091"/>
    </source>
</evidence>
<dbReference type="Gene3D" id="1.10.10.10">
    <property type="entry name" value="Winged helix-like DNA-binding domain superfamily/Winged helix DNA-binding domain"/>
    <property type="match status" value="1"/>
</dbReference>
<dbReference type="GO" id="GO:0005829">
    <property type="term" value="C:cytosol"/>
    <property type="evidence" value="ECO:0007669"/>
    <property type="project" value="TreeGrafter"/>
</dbReference>
<dbReference type="Proteomes" id="UP000007803">
    <property type="component" value="Chromosome"/>
</dbReference>
<dbReference type="InterPro" id="IPR001867">
    <property type="entry name" value="OmpR/PhoB-type_DNA-bd"/>
</dbReference>
<gene>
    <name evidence="10" type="ordered locus">Saut_1539</name>
</gene>
<dbReference type="SMART" id="SM00862">
    <property type="entry name" value="Trans_reg_C"/>
    <property type="match status" value="1"/>
</dbReference>
<dbReference type="AlphaFoldDB" id="E0UUT2"/>
<name>E0UUT2_SULAO</name>
<dbReference type="PANTHER" id="PTHR48111">
    <property type="entry name" value="REGULATOR OF RPOS"/>
    <property type="match status" value="1"/>
</dbReference>
<keyword evidence="3" id="KW-0805">Transcription regulation</keyword>
<reference evidence="11" key="1">
    <citation type="journal article" date="2010" name="Stand. Genomic Sci.">
        <title>Complete genome sequence of Sulfurimonas autotrophica type strain (OK10).</title>
        <authorList>
            <person name="Sikorski J."/>
            <person name="Munk C."/>
            <person name="Lapidus A."/>
            <person name="Djao O."/>
            <person name="Lucas S."/>
            <person name="Glavina Del Rio T."/>
            <person name="Nolan M."/>
            <person name="Tice H."/>
            <person name="Han C."/>
            <person name="Cheng J."/>
            <person name="Tapia R."/>
            <person name="Goodwin L."/>
            <person name="Pitluck S."/>
            <person name="Liolios K."/>
            <person name="Ivanova N."/>
            <person name="Mavromatis K."/>
            <person name="Mikhailova N."/>
            <person name="Pati A."/>
            <person name="Sims D."/>
            <person name="Meincke L."/>
            <person name="Brettin T."/>
            <person name="Detter J."/>
            <person name="Chen A."/>
            <person name="Palaniappan K."/>
            <person name="Land M."/>
            <person name="Hauser L."/>
            <person name="Chang Y."/>
            <person name="Jeffries C."/>
            <person name="Rohde M."/>
            <person name="Lang E."/>
            <person name="Spring S."/>
            <person name="Goker M."/>
            <person name="Woyke T."/>
            <person name="Bristow J."/>
            <person name="Eisen J."/>
            <person name="Markowitz V."/>
            <person name="Hugenholtz P."/>
            <person name="Kyrpides N."/>
            <person name="Klenk H."/>
        </authorList>
    </citation>
    <scope>NUCLEOTIDE SEQUENCE [LARGE SCALE GENOMIC DNA]</scope>
    <source>
        <strain evidence="11">ATCC BAA-671 / DSM 16294 / JCM 11897 / OK10</strain>
    </source>
</reference>
<feature type="modified residue" description="4-aspartylphosphate" evidence="6">
    <location>
        <position position="55"/>
    </location>
</feature>
<dbReference type="HOGENOM" id="CLU_000445_30_3_7"/>
<evidence type="ECO:0000256" key="4">
    <source>
        <dbReference type="ARBA" id="ARBA00023125"/>
    </source>
</evidence>
<dbReference type="Gene3D" id="3.40.50.2300">
    <property type="match status" value="1"/>
</dbReference>
<dbReference type="GO" id="GO:0006355">
    <property type="term" value="P:regulation of DNA-templated transcription"/>
    <property type="evidence" value="ECO:0007669"/>
    <property type="project" value="InterPro"/>
</dbReference>
<accession>E0UUT2</accession>
<dbReference type="InterPro" id="IPR036388">
    <property type="entry name" value="WH-like_DNA-bd_sf"/>
</dbReference>
<dbReference type="SUPFAM" id="SSF52172">
    <property type="entry name" value="CheY-like"/>
    <property type="match status" value="1"/>
</dbReference>
<dbReference type="EMBL" id="CP002205">
    <property type="protein sequence ID" value="ADN09586.1"/>
    <property type="molecule type" value="Genomic_DNA"/>
</dbReference>
<dbReference type="RefSeq" id="WP_013327339.1">
    <property type="nucleotide sequence ID" value="NC_014506.1"/>
</dbReference>
<dbReference type="GO" id="GO:0000976">
    <property type="term" value="F:transcription cis-regulatory region binding"/>
    <property type="evidence" value="ECO:0007669"/>
    <property type="project" value="TreeGrafter"/>
</dbReference>
<evidence type="ECO:0000313" key="10">
    <source>
        <dbReference type="EMBL" id="ADN09586.1"/>
    </source>
</evidence>
<dbReference type="GO" id="GO:0000156">
    <property type="term" value="F:phosphorelay response regulator activity"/>
    <property type="evidence" value="ECO:0007669"/>
    <property type="project" value="TreeGrafter"/>
</dbReference>
<dbReference type="PROSITE" id="PS51755">
    <property type="entry name" value="OMPR_PHOB"/>
    <property type="match status" value="1"/>
</dbReference>
<dbReference type="SMART" id="SM00448">
    <property type="entry name" value="REC"/>
    <property type="match status" value="1"/>
</dbReference>
<dbReference type="InterPro" id="IPR016032">
    <property type="entry name" value="Sig_transdc_resp-reg_C-effctor"/>
</dbReference>
<organism evidence="10 11">
    <name type="scientific">Sulfurimonas autotrophica (strain ATCC BAA-671 / DSM 16294 / JCM 11897 / OK10)</name>
    <dbReference type="NCBI Taxonomy" id="563040"/>
    <lineage>
        <taxon>Bacteria</taxon>
        <taxon>Pseudomonadati</taxon>
        <taxon>Campylobacterota</taxon>
        <taxon>Epsilonproteobacteria</taxon>
        <taxon>Campylobacterales</taxon>
        <taxon>Sulfurimonadaceae</taxon>
        <taxon>Sulfurimonas</taxon>
    </lineage>
</organism>
<dbReference type="SUPFAM" id="SSF46894">
    <property type="entry name" value="C-terminal effector domain of the bipartite response regulators"/>
    <property type="match status" value="1"/>
</dbReference>
<evidence type="ECO:0000256" key="3">
    <source>
        <dbReference type="ARBA" id="ARBA00023015"/>
    </source>
</evidence>
<keyword evidence="2" id="KW-0902">Two-component regulatory system</keyword>
<sequence>MEKHRVIIVEDDEITSLNLNMSLQKHGYSVVAMCDNTSQAKNKIATHNPDVIIIDISLQESNDGIELAKTIKEEYDIPFIYLTSYSDDDIIAQAKLTEPYGYIVKPFDPGSLHATIQMALFKYQQENERKENIDSLKVDKLNLEKLLYSKRSSDKPIVPFGGGDYHLDISICETFYKGKKIKLTKKENAFLRLLVAQLGLVVSFEQAMNYVWEEHGATENSVRTLVWRLRNKLETDIIKNASGIGYYIEE</sequence>
<evidence type="ECO:0000259" key="8">
    <source>
        <dbReference type="PROSITE" id="PS50110"/>
    </source>
</evidence>
<evidence type="ECO:0000256" key="5">
    <source>
        <dbReference type="ARBA" id="ARBA00023163"/>
    </source>
</evidence>
<evidence type="ECO:0000259" key="9">
    <source>
        <dbReference type="PROSITE" id="PS51755"/>
    </source>
</evidence>
<keyword evidence="1 6" id="KW-0597">Phosphoprotein</keyword>
<dbReference type="PROSITE" id="PS50110">
    <property type="entry name" value="RESPONSE_REGULATORY"/>
    <property type="match status" value="1"/>
</dbReference>
<dbReference type="OrthoDB" id="8912111at2"/>
<dbReference type="Pfam" id="PF00486">
    <property type="entry name" value="Trans_reg_C"/>
    <property type="match status" value="1"/>
</dbReference>
<dbReference type="KEGG" id="sua:Saut_1539"/>
<feature type="domain" description="OmpR/PhoB-type" evidence="9">
    <location>
        <begin position="155"/>
        <end position="250"/>
    </location>
</feature>
<dbReference type="eggNOG" id="COG0745">
    <property type="taxonomic scope" value="Bacteria"/>
</dbReference>
<dbReference type="PANTHER" id="PTHR48111:SF1">
    <property type="entry name" value="TWO-COMPONENT RESPONSE REGULATOR ORR33"/>
    <property type="match status" value="1"/>
</dbReference>
<dbReference type="InterPro" id="IPR011006">
    <property type="entry name" value="CheY-like_superfamily"/>
</dbReference>
<dbReference type="STRING" id="563040.Saut_1539"/>
<protein>
    <submittedName>
        <fullName evidence="10">Two component transcriptional regulator, winged helix family</fullName>
    </submittedName>
</protein>
<feature type="DNA-binding region" description="OmpR/PhoB-type" evidence="7">
    <location>
        <begin position="155"/>
        <end position="250"/>
    </location>
</feature>
<evidence type="ECO:0000313" key="11">
    <source>
        <dbReference type="Proteomes" id="UP000007803"/>
    </source>
</evidence>
<dbReference type="CDD" id="cd17534">
    <property type="entry name" value="REC_DC-like"/>
    <property type="match status" value="1"/>
</dbReference>
<dbReference type="Pfam" id="PF00072">
    <property type="entry name" value="Response_reg"/>
    <property type="match status" value="1"/>
</dbReference>
<proteinExistence type="predicted"/>
<keyword evidence="11" id="KW-1185">Reference proteome</keyword>
<feature type="domain" description="Response regulatory" evidence="8">
    <location>
        <begin position="5"/>
        <end position="120"/>
    </location>
</feature>
<keyword evidence="5" id="KW-0804">Transcription</keyword>
<dbReference type="InterPro" id="IPR001789">
    <property type="entry name" value="Sig_transdc_resp-reg_receiver"/>
</dbReference>
<evidence type="ECO:0000256" key="1">
    <source>
        <dbReference type="ARBA" id="ARBA00022553"/>
    </source>
</evidence>
<evidence type="ECO:0000256" key="6">
    <source>
        <dbReference type="PROSITE-ProRule" id="PRU00169"/>
    </source>
</evidence>